<name>A0A1G7B1Z5_9RHOB</name>
<proteinExistence type="predicted"/>
<dbReference type="PANTHER" id="PTHR46438:SF11">
    <property type="entry name" value="LIPASE-RELATED"/>
    <property type="match status" value="1"/>
</dbReference>
<dbReference type="RefSeq" id="WP_242652201.1">
    <property type="nucleotide sequence ID" value="NZ_FNAT01000001.1"/>
</dbReference>
<sequence length="290" mass="31252">MDWQRDLPAWPNHAYSRRLRCAPHDWHVQELGTGETLLLIHGAGASVHSWRDLLPALARDRHVVAIDLPGQGFTRAGRRDRFGLEPMAADIARLAEAQGWRPAALIGHSAGGAIALALSEHLRAPSGRPPVVVGINAALGRFEGIAGWLFPLLAKALAANPLAPRLLTLGGPKDALARRLIEGTGSRIDAAGLACYARLIGDPQHVGATLRMMAQWNIDPLLDRLPELQARCVLIAGARDTAVPPEVAREAIARMRNATLRLLPDLGHLAHEEAPDRMLDAITEAIEARG</sequence>
<evidence type="ECO:0000259" key="1">
    <source>
        <dbReference type="Pfam" id="PF00561"/>
    </source>
</evidence>
<gene>
    <name evidence="2" type="ORF">SAMN04488567_1212</name>
</gene>
<dbReference type="PANTHER" id="PTHR46438">
    <property type="entry name" value="ALPHA/BETA-HYDROLASES SUPERFAMILY PROTEIN"/>
    <property type="match status" value="1"/>
</dbReference>
<evidence type="ECO:0000313" key="2">
    <source>
        <dbReference type="EMBL" id="SDE21043.1"/>
    </source>
</evidence>
<dbReference type="STRING" id="521013.SAMN04488567_1212"/>
<dbReference type="InterPro" id="IPR029058">
    <property type="entry name" value="AB_hydrolase_fold"/>
</dbReference>
<dbReference type="SUPFAM" id="SSF53474">
    <property type="entry name" value="alpha/beta-Hydrolases"/>
    <property type="match status" value="1"/>
</dbReference>
<dbReference type="EMBL" id="FNAT01000001">
    <property type="protein sequence ID" value="SDE21043.1"/>
    <property type="molecule type" value="Genomic_DNA"/>
</dbReference>
<dbReference type="AlphaFoldDB" id="A0A1G7B1Z5"/>
<dbReference type="Proteomes" id="UP000198922">
    <property type="component" value="Unassembled WGS sequence"/>
</dbReference>
<dbReference type="PRINTS" id="PR00111">
    <property type="entry name" value="ABHYDROLASE"/>
</dbReference>
<dbReference type="Gene3D" id="3.40.50.1820">
    <property type="entry name" value="alpha/beta hydrolase"/>
    <property type="match status" value="1"/>
</dbReference>
<dbReference type="InterPro" id="IPR017497">
    <property type="entry name" value="BchO"/>
</dbReference>
<reference evidence="3" key="1">
    <citation type="submission" date="2016-10" db="EMBL/GenBank/DDBJ databases">
        <authorList>
            <person name="Varghese N."/>
            <person name="Submissions S."/>
        </authorList>
    </citation>
    <scope>NUCLEOTIDE SEQUENCE [LARGE SCALE GENOMIC DNA]</scope>
    <source>
        <strain evidence="3">DSM 21424</strain>
    </source>
</reference>
<accession>A0A1G7B1Z5</accession>
<keyword evidence="3" id="KW-1185">Reference proteome</keyword>
<evidence type="ECO:0000313" key="3">
    <source>
        <dbReference type="Proteomes" id="UP000198922"/>
    </source>
</evidence>
<protein>
    <submittedName>
        <fullName evidence="2">Magnesium chelatase accessory protein</fullName>
    </submittedName>
</protein>
<feature type="domain" description="AB hydrolase-1" evidence="1">
    <location>
        <begin position="36"/>
        <end position="275"/>
    </location>
</feature>
<dbReference type="NCBIfam" id="TIGR03056">
    <property type="entry name" value="bchO_mg_che_rel"/>
    <property type="match status" value="1"/>
</dbReference>
<dbReference type="InterPro" id="IPR000073">
    <property type="entry name" value="AB_hydrolase_1"/>
</dbReference>
<dbReference type="Pfam" id="PF00561">
    <property type="entry name" value="Abhydrolase_1"/>
    <property type="match status" value="1"/>
</dbReference>
<organism evidence="2 3">
    <name type="scientific">Limimaricola pyoseonensis</name>
    <dbReference type="NCBI Taxonomy" id="521013"/>
    <lineage>
        <taxon>Bacteria</taxon>
        <taxon>Pseudomonadati</taxon>
        <taxon>Pseudomonadota</taxon>
        <taxon>Alphaproteobacteria</taxon>
        <taxon>Rhodobacterales</taxon>
        <taxon>Paracoccaceae</taxon>
        <taxon>Limimaricola</taxon>
    </lineage>
</organism>